<keyword evidence="1" id="KW-1133">Transmembrane helix</keyword>
<gene>
    <name evidence="2" type="ordered locus">Tbis_3242</name>
</gene>
<proteinExistence type="predicted"/>
<dbReference type="eggNOG" id="COG5615">
    <property type="taxonomic scope" value="Bacteria"/>
</dbReference>
<protein>
    <recommendedName>
        <fullName evidence="4">Copper resistance protein D domain-containing protein</fullName>
    </recommendedName>
</protein>
<keyword evidence="1" id="KW-0472">Membrane</keyword>
<evidence type="ECO:0000313" key="2">
    <source>
        <dbReference type="EMBL" id="ADG89932.1"/>
    </source>
</evidence>
<evidence type="ECO:0008006" key="4">
    <source>
        <dbReference type="Google" id="ProtNLM"/>
    </source>
</evidence>
<dbReference type="HOGENOM" id="CLU_1757812_0_0_11"/>
<sequence length="145" mass="15453">MTWWTIVRFLHVLTAALWVGGQLALSVAILPPARRLLAAEQRRTVLREVGRRFGIFTGAFLLPVQIITGIAIAWHKGVTWESLAEPGYGRMLAIKLALLVIALACSALHGVADGRGLAGFARAMAITSLVASVGIILFASALPVT</sequence>
<feature type="transmembrane region" description="Helical" evidence="1">
    <location>
        <begin position="53"/>
        <end position="72"/>
    </location>
</feature>
<feature type="transmembrane region" description="Helical" evidence="1">
    <location>
        <begin position="92"/>
        <end position="111"/>
    </location>
</feature>
<evidence type="ECO:0000256" key="1">
    <source>
        <dbReference type="SAM" id="Phobius"/>
    </source>
</evidence>
<dbReference type="RefSeq" id="WP_013133465.1">
    <property type="nucleotide sequence ID" value="NC_014165.1"/>
</dbReference>
<dbReference type="AlphaFoldDB" id="D6Y8X0"/>
<name>D6Y8X0_THEBD</name>
<dbReference type="KEGG" id="tbi:Tbis_3242"/>
<keyword evidence="3" id="KW-1185">Reference proteome</keyword>
<dbReference type="EMBL" id="CP001874">
    <property type="protein sequence ID" value="ADG89932.1"/>
    <property type="molecule type" value="Genomic_DNA"/>
</dbReference>
<accession>D6Y8X0</accession>
<feature type="transmembrane region" description="Helical" evidence="1">
    <location>
        <begin position="6"/>
        <end position="32"/>
    </location>
</feature>
<reference evidence="2 3" key="1">
    <citation type="submission" date="2010-01" db="EMBL/GenBank/DDBJ databases">
        <title>The complete genome of Thermobispora bispora DSM 43833.</title>
        <authorList>
            <consortium name="US DOE Joint Genome Institute (JGI-PGF)"/>
            <person name="Lucas S."/>
            <person name="Copeland A."/>
            <person name="Lapidus A."/>
            <person name="Glavina del Rio T."/>
            <person name="Dalin E."/>
            <person name="Tice H."/>
            <person name="Bruce D."/>
            <person name="Goodwin L."/>
            <person name="Pitluck S."/>
            <person name="Kyrpides N."/>
            <person name="Mavromatis K."/>
            <person name="Ivanova N."/>
            <person name="Mikhailova N."/>
            <person name="Chertkov O."/>
            <person name="Brettin T."/>
            <person name="Detter J.C."/>
            <person name="Han C."/>
            <person name="Larimer F."/>
            <person name="Land M."/>
            <person name="Hauser L."/>
            <person name="Markowitz V."/>
            <person name="Cheng J.-F."/>
            <person name="Hugenholtz P."/>
            <person name="Woyke T."/>
            <person name="Wu D."/>
            <person name="Jando M."/>
            <person name="Schneider S."/>
            <person name="Klenk H.-P."/>
            <person name="Eisen J.A."/>
        </authorList>
    </citation>
    <scope>NUCLEOTIDE SEQUENCE [LARGE SCALE GENOMIC DNA]</scope>
    <source>
        <strain evidence="3">ATCC 19993 / DSM 43833 / CBS 139.67 / JCM 10125 / KCTC 9307 / NBRC 14880 / R51</strain>
    </source>
</reference>
<feature type="transmembrane region" description="Helical" evidence="1">
    <location>
        <begin position="123"/>
        <end position="142"/>
    </location>
</feature>
<evidence type="ECO:0000313" key="3">
    <source>
        <dbReference type="Proteomes" id="UP000006640"/>
    </source>
</evidence>
<organism evidence="2 3">
    <name type="scientific">Thermobispora bispora (strain ATCC 19993 / DSM 43833 / CBS 139.67 / JCM 10125 / KCTC 9307 / NBRC 14880 / R51)</name>
    <dbReference type="NCBI Taxonomy" id="469371"/>
    <lineage>
        <taxon>Bacteria</taxon>
        <taxon>Bacillati</taxon>
        <taxon>Actinomycetota</taxon>
        <taxon>Actinomycetes</taxon>
        <taxon>Streptosporangiales</taxon>
        <taxon>Streptosporangiaceae</taxon>
        <taxon>Thermobispora</taxon>
    </lineage>
</organism>
<keyword evidence="1" id="KW-0812">Transmembrane</keyword>
<dbReference type="Proteomes" id="UP000006640">
    <property type="component" value="Chromosome"/>
</dbReference>